<feature type="transmembrane region" description="Helical" evidence="5">
    <location>
        <begin position="270"/>
        <end position="290"/>
    </location>
</feature>
<feature type="transmembrane region" description="Helical" evidence="5">
    <location>
        <begin position="362"/>
        <end position="388"/>
    </location>
</feature>
<feature type="transmembrane region" description="Helical" evidence="5">
    <location>
        <begin position="141"/>
        <end position="165"/>
    </location>
</feature>
<feature type="transmembrane region" description="Helical" evidence="5">
    <location>
        <begin position="201"/>
        <end position="220"/>
    </location>
</feature>
<feature type="transmembrane region" description="Helical" evidence="5">
    <location>
        <begin position="329"/>
        <end position="350"/>
    </location>
</feature>
<dbReference type="Pfam" id="PF07690">
    <property type="entry name" value="MFS_1"/>
    <property type="match status" value="1"/>
</dbReference>
<reference evidence="7" key="1">
    <citation type="submission" date="2022-09" db="EMBL/GenBank/DDBJ databases">
        <title>Winslowiella arboricola sp. nov., isolated from bleeding cankers on broadleaf hosts.</title>
        <authorList>
            <person name="Brady C."/>
            <person name="Kaur S."/>
            <person name="Crampton B."/>
            <person name="Maddock D."/>
            <person name="Arnold D."/>
            <person name="Denman S."/>
        </authorList>
    </citation>
    <scope>NUCLEOTIDE SEQUENCE</scope>
    <source>
        <strain evidence="7">BAC 15a-03b</strain>
    </source>
</reference>
<dbReference type="AlphaFoldDB" id="A0A9J6PQN7"/>
<proteinExistence type="predicted"/>
<dbReference type="Gene3D" id="1.20.1720.10">
    <property type="entry name" value="Multidrug resistance protein D"/>
    <property type="match status" value="1"/>
</dbReference>
<dbReference type="PANTHER" id="PTHR42718">
    <property type="entry name" value="MAJOR FACILITATOR SUPERFAMILY MULTIDRUG TRANSPORTER MFSC"/>
    <property type="match status" value="1"/>
</dbReference>
<protein>
    <submittedName>
        <fullName evidence="7">MFS transporter</fullName>
    </submittedName>
</protein>
<keyword evidence="8" id="KW-1185">Reference proteome</keyword>
<evidence type="ECO:0000256" key="3">
    <source>
        <dbReference type="ARBA" id="ARBA00022989"/>
    </source>
</evidence>
<feature type="transmembrane region" description="Helical" evidence="5">
    <location>
        <begin position="53"/>
        <end position="70"/>
    </location>
</feature>
<evidence type="ECO:0000259" key="6">
    <source>
        <dbReference type="PROSITE" id="PS50850"/>
    </source>
</evidence>
<feature type="transmembrane region" description="Helical" evidence="5">
    <location>
        <begin position="232"/>
        <end position="250"/>
    </location>
</feature>
<feature type="transmembrane region" description="Helical" evidence="5">
    <location>
        <begin position="82"/>
        <end position="105"/>
    </location>
</feature>
<feature type="transmembrane region" description="Helical" evidence="5">
    <location>
        <begin position="409"/>
        <end position="427"/>
    </location>
</feature>
<dbReference type="EMBL" id="JAODIM010000042">
    <property type="protein sequence ID" value="MCU5779046.1"/>
    <property type="molecule type" value="Genomic_DNA"/>
</dbReference>
<feature type="transmembrane region" description="Helical" evidence="5">
    <location>
        <begin position="472"/>
        <end position="495"/>
    </location>
</feature>
<dbReference type="InterPro" id="IPR020846">
    <property type="entry name" value="MFS_dom"/>
</dbReference>
<feature type="transmembrane region" description="Helical" evidence="5">
    <location>
        <begin position="302"/>
        <end position="322"/>
    </location>
</feature>
<feature type="transmembrane region" description="Helical" evidence="5">
    <location>
        <begin position="111"/>
        <end position="129"/>
    </location>
</feature>
<dbReference type="SUPFAM" id="SSF103473">
    <property type="entry name" value="MFS general substrate transporter"/>
    <property type="match status" value="1"/>
</dbReference>
<dbReference type="Proteomes" id="UP001064262">
    <property type="component" value="Unassembled WGS sequence"/>
</dbReference>
<sequence length="509" mass="52296">MNASHFASGANRRGFVLMAACIVAVANPLAFTGPAVALPTIGQTLEGTAVELGWVTNAFMLAFGSCLLTAGSLADALGRRRVFLVGAGLLFAFSLALSVAPNIFIIDLLRAGQGVAAAAAFAGIMAALAQEFQGAGSMRAFSLVGTSFGVGLAFGPISSGLLIAAFGWRSIFVLVAVLAAFAYAMGSVFVRESRDPQAAGIDWKGGLCFTAALALFTQAILVAPEKGWGDTGTLFCLTLSIALFILFSAIELRAQRPMLNLSLFREPRFVAVQLLAAAPAYAFVVLLILLPVRFVGIDGMTALQAGWIMVALCGPLLFLPLIAGLLTRWFSAATLCGTGFVVSAGGLLWLSCWPGGAASITLIAPLLVIGTGISLPWGLMDGLAVSVVPRENAGMATGIFNTTRVAGEGVALAVVSALLSALIASRISTDFPVSSGLAGDTAQRFVAGDLSSVQSLFALSAHNTLAHSYNSAFSSLLIILAVVTLATSLVIFMALRGAARVSTEHAAGK</sequence>
<dbReference type="GO" id="GO:0016020">
    <property type="term" value="C:membrane"/>
    <property type="evidence" value="ECO:0007669"/>
    <property type="project" value="UniProtKB-SubCell"/>
</dbReference>
<evidence type="ECO:0000256" key="4">
    <source>
        <dbReference type="ARBA" id="ARBA00023136"/>
    </source>
</evidence>
<dbReference type="InterPro" id="IPR011701">
    <property type="entry name" value="MFS"/>
</dbReference>
<comment type="caution">
    <text evidence="7">The sequence shown here is derived from an EMBL/GenBank/DDBJ whole genome shotgun (WGS) entry which is preliminary data.</text>
</comment>
<evidence type="ECO:0000256" key="2">
    <source>
        <dbReference type="ARBA" id="ARBA00022692"/>
    </source>
</evidence>
<dbReference type="GO" id="GO:0022857">
    <property type="term" value="F:transmembrane transporter activity"/>
    <property type="evidence" value="ECO:0007669"/>
    <property type="project" value="InterPro"/>
</dbReference>
<keyword evidence="2 5" id="KW-0812">Transmembrane</keyword>
<keyword evidence="3 5" id="KW-1133">Transmembrane helix</keyword>
<name>A0A9J6PQN7_9GAMM</name>
<dbReference type="PANTHER" id="PTHR42718:SF49">
    <property type="entry name" value="EXPORT PROTEIN"/>
    <property type="match status" value="1"/>
</dbReference>
<feature type="transmembrane region" description="Helical" evidence="5">
    <location>
        <begin position="171"/>
        <end position="189"/>
    </location>
</feature>
<feature type="domain" description="Major facilitator superfamily (MFS) profile" evidence="6">
    <location>
        <begin position="16"/>
        <end position="499"/>
    </location>
</feature>
<comment type="subcellular location">
    <subcellularLocation>
        <location evidence="1">Membrane</location>
        <topology evidence="1">Multi-pass membrane protein</topology>
    </subcellularLocation>
</comment>
<evidence type="ECO:0000256" key="5">
    <source>
        <dbReference type="SAM" id="Phobius"/>
    </source>
</evidence>
<dbReference type="Gene3D" id="1.20.1250.20">
    <property type="entry name" value="MFS general substrate transporter like domains"/>
    <property type="match status" value="1"/>
</dbReference>
<evidence type="ECO:0000313" key="7">
    <source>
        <dbReference type="EMBL" id="MCU5779046.1"/>
    </source>
</evidence>
<evidence type="ECO:0000256" key="1">
    <source>
        <dbReference type="ARBA" id="ARBA00004141"/>
    </source>
</evidence>
<accession>A0A9J6PQN7</accession>
<keyword evidence="4 5" id="KW-0472">Membrane</keyword>
<dbReference type="InterPro" id="IPR036259">
    <property type="entry name" value="MFS_trans_sf"/>
</dbReference>
<dbReference type="RefSeq" id="WP_267141915.1">
    <property type="nucleotide sequence ID" value="NZ_JAODIL010000064.1"/>
</dbReference>
<evidence type="ECO:0000313" key="8">
    <source>
        <dbReference type="Proteomes" id="UP001064262"/>
    </source>
</evidence>
<dbReference type="PROSITE" id="PS50850">
    <property type="entry name" value="MFS"/>
    <property type="match status" value="1"/>
</dbReference>
<organism evidence="7 8">
    <name type="scientific">Winslowiella arboricola</name>
    <dbReference type="NCBI Taxonomy" id="2978220"/>
    <lineage>
        <taxon>Bacteria</taxon>
        <taxon>Pseudomonadati</taxon>
        <taxon>Pseudomonadota</taxon>
        <taxon>Gammaproteobacteria</taxon>
        <taxon>Enterobacterales</taxon>
        <taxon>Erwiniaceae</taxon>
        <taxon>Winslowiella</taxon>
    </lineage>
</organism>
<gene>
    <name evidence="7" type="ORF">N5923_16290</name>
</gene>
<dbReference type="CDD" id="cd17321">
    <property type="entry name" value="MFS_MMR_MDR_like"/>
    <property type="match status" value="1"/>
</dbReference>